<dbReference type="SUPFAM" id="SSF75553">
    <property type="entry name" value="Smc hinge domain"/>
    <property type="match status" value="1"/>
</dbReference>
<dbReference type="GO" id="GO:0005524">
    <property type="term" value="F:ATP binding"/>
    <property type="evidence" value="ECO:0007669"/>
    <property type="project" value="InterPro"/>
</dbReference>
<evidence type="ECO:0000259" key="4">
    <source>
        <dbReference type="Pfam" id="PF02463"/>
    </source>
</evidence>
<keyword evidence="1 2" id="KW-0175">Coiled coil</keyword>
<reference evidence="6 7" key="1">
    <citation type="submission" date="2016-10" db="EMBL/GenBank/DDBJ databases">
        <authorList>
            <person name="Cai Z."/>
        </authorList>
    </citation>
    <scope>NUCLEOTIDE SEQUENCE [LARGE SCALE GENOMIC DNA]</scope>
</reference>
<dbReference type="InterPro" id="IPR036277">
    <property type="entry name" value="SMC_hinge_sf"/>
</dbReference>
<feature type="domain" description="RecF/RecN/SMC N-terminal" evidence="4">
    <location>
        <begin position="16"/>
        <end position="1213"/>
    </location>
</feature>
<feature type="domain" description="SMC hinge" evidence="5">
    <location>
        <begin position="552"/>
        <end position="662"/>
    </location>
</feature>
<dbReference type="Proteomes" id="UP000256970">
    <property type="component" value="Unassembled WGS sequence"/>
</dbReference>
<evidence type="ECO:0000313" key="7">
    <source>
        <dbReference type="Proteomes" id="UP000256970"/>
    </source>
</evidence>
<feature type="compositionally biased region" description="Low complexity" evidence="3">
    <location>
        <begin position="1266"/>
        <end position="1276"/>
    </location>
</feature>
<dbReference type="InterPro" id="IPR027417">
    <property type="entry name" value="P-loop_NTPase"/>
</dbReference>
<keyword evidence="7" id="KW-1185">Reference proteome</keyword>
<evidence type="ECO:0000313" key="6">
    <source>
        <dbReference type="EMBL" id="SZX68198.1"/>
    </source>
</evidence>
<dbReference type="PANTHER" id="PTHR43977">
    <property type="entry name" value="STRUCTURAL MAINTENANCE OF CHROMOSOMES PROTEIN 3"/>
    <property type="match status" value="1"/>
</dbReference>
<organism evidence="6 7">
    <name type="scientific">Tetradesmus obliquus</name>
    <name type="common">Green alga</name>
    <name type="synonym">Acutodesmus obliquus</name>
    <dbReference type="NCBI Taxonomy" id="3088"/>
    <lineage>
        <taxon>Eukaryota</taxon>
        <taxon>Viridiplantae</taxon>
        <taxon>Chlorophyta</taxon>
        <taxon>core chlorophytes</taxon>
        <taxon>Chlorophyceae</taxon>
        <taxon>CS clade</taxon>
        <taxon>Sphaeropleales</taxon>
        <taxon>Scenedesmaceae</taxon>
        <taxon>Tetradesmus</taxon>
    </lineage>
</organism>
<dbReference type="Gene3D" id="3.30.70.1620">
    <property type="match status" value="1"/>
</dbReference>
<evidence type="ECO:0000256" key="2">
    <source>
        <dbReference type="SAM" id="Coils"/>
    </source>
</evidence>
<dbReference type="Gene3D" id="3.40.50.300">
    <property type="entry name" value="P-loop containing nucleotide triphosphate hydrolases"/>
    <property type="match status" value="2"/>
</dbReference>
<evidence type="ECO:0008006" key="8">
    <source>
        <dbReference type="Google" id="ProtNLM"/>
    </source>
</evidence>
<dbReference type="SUPFAM" id="SSF52540">
    <property type="entry name" value="P-loop containing nucleoside triphosphate hydrolases"/>
    <property type="match status" value="1"/>
</dbReference>
<dbReference type="GO" id="GO:0051276">
    <property type="term" value="P:chromosome organization"/>
    <property type="evidence" value="ECO:0007669"/>
    <property type="project" value="InterPro"/>
</dbReference>
<dbReference type="STRING" id="3088.A0A383VRQ1"/>
<feature type="region of interest" description="Disordered" evidence="3">
    <location>
        <begin position="794"/>
        <end position="840"/>
    </location>
</feature>
<evidence type="ECO:0000256" key="1">
    <source>
        <dbReference type="ARBA" id="ARBA00023054"/>
    </source>
</evidence>
<dbReference type="InterPro" id="IPR003395">
    <property type="entry name" value="RecF/RecN/SMC_N"/>
</dbReference>
<feature type="region of interest" description="Disordered" evidence="3">
    <location>
        <begin position="1223"/>
        <end position="1293"/>
    </location>
</feature>
<evidence type="ECO:0000259" key="5">
    <source>
        <dbReference type="Pfam" id="PF06470"/>
    </source>
</evidence>
<name>A0A383VRQ1_TETOB</name>
<sequence length="1293" mass="135227">MAQRNPSNSNSSGWHLAGIQVKAFKSFSRPASFDISSSGLVGIVGPNGCGKSNLLEAVCFACGCSTAVLRGCRSFKDVTSTDAGSQLPEVKLELAHGSKRSSSHMLEASLTAEGARVFKVDGRLKSGTQVKEFLRGLGIVVDTTTVIQQASITRLTDSNNPATLADLVAAASGLTSWNQETTAARQEVARTRRALKDIQANIAHVQSAAAADASALEAAAAAARLDVELEQQLERLAAAMLQQQAALQGQVTAAAQQQQELQASSTTASEQLQQLTTLKQQLVTQQAQLIASLETATTSSTSYSLAGGIAAAEAKLQSLQAAAAAAAGQAAELLSCKELLQQQESRAAQLRTMLHMKKDAAAQATCSLQELQAASSAADGLRQQALQMQKQAAAAAAALAQQQAATEQRQEQLRQATVKAAGIEQQLLSMKPAAAAAAAGAGTDDKASDAVDAAVAAARAAAAAVAAHGPQMASLQQRLLHLQTDQEMTQSSLNPHHIALLLSACRGNNSSRGGSSSSSSSSNACSAWPLHQCFILKRAADPQSLSQLLLPLSVIAGPSVLQVLVANTMQDANRLLAAAAAARPGKGRGSSSGGGKLRIWPLEQLRPHNMLHAQRAAQKALGGDRVILPLDLLQYDAASEPAMLRAFGGYVIAADDDTAAELVQRYGLASVTLQGTVSRKGSMSGGWSVSSGGQGQSVWPYKLQHDSLAAQSAAVQQQLAQAQEQQRSLEQQSSEAAAALAAAEQMQALQQELQQQHAQVDAAAQLLQQEQRCLDELQQQHSSLQQRLQQCKAAGTGAGGGSSSKQAAAALRQQLQEDAQKAAAAAEEAEQQLQAAEEEMEQLSVRLDTLEMQASSTLDPQQQQQQLQQQDKQLQHLQQQRAQQQAAATELEHQLQQLQGTVEALDRELQQQQKQQRALLLQQQGAQAKAQDAAGSLKRCKQELQQLAKDFGCHDALHDLAAAAEVAAGENAADGSAADGAAAAMPTAKEVQQMLRQARRLQQEAAQLEVPELPAAQKELCASRVAQVAQFKQQSEALQAAAAALEQHMADCTEQVHAANDAVFEDIAAGFSELCGSLLPSLQLQLARTGQQAYEGLQFRFRRLEDADNGAAAAAASESSDSQWITSLGQLSGGQQTLVSLAMLLAVARSGNGSSLFLMDEIDAALDEHNQARASALLRQLSHATDGSGCQILCVTHNAAFQSVCDAFVQVVRGPHGSSMPAAAAAADVAPEGGRDSSAAGSKKGKGRAAVKGKVGASRDAKDRTGAAAAGQQGLGSRSREGRSAKKVRFQSS</sequence>
<feature type="coiled-coil region" evidence="2">
    <location>
        <begin position="371"/>
        <end position="416"/>
    </location>
</feature>
<dbReference type="GO" id="GO:0005694">
    <property type="term" value="C:chromosome"/>
    <property type="evidence" value="ECO:0007669"/>
    <property type="project" value="InterPro"/>
</dbReference>
<feature type="coiled-coil region" evidence="2">
    <location>
        <begin position="988"/>
        <end position="1055"/>
    </location>
</feature>
<proteinExistence type="predicted"/>
<dbReference type="Pfam" id="PF02463">
    <property type="entry name" value="SMC_N"/>
    <property type="match status" value="1"/>
</dbReference>
<evidence type="ECO:0000256" key="3">
    <source>
        <dbReference type="SAM" id="MobiDB-lite"/>
    </source>
</evidence>
<accession>A0A383VRQ1</accession>
<dbReference type="Pfam" id="PF06470">
    <property type="entry name" value="SMC_hinge"/>
    <property type="match status" value="1"/>
</dbReference>
<dbReference type="EMBL" id="FNXT01000845">
    <property type="protein sequence ID" value="SZX68198.1"/>
    <property type="molecule type" value="Genomic_DNA"/>
</dbReference>
<protein>
    <recommendedName>
        <fullName evidence="8">Structural maintenance of chromosomes protein</fullName>
    </recommendedName>
</protein>
<dbReference type="InterPro" id="IPR010935">
    <property type="entry name" value="SMC_hinge"/>
</dbReference>
<feature type="compositionally biased region" description="Low complexity" evidence="3">
    <location>
        <begin position="803"/>
        <end position="835"/>
    </location>
</feature>
<gene>
    <name evidence="6" type="ORF">BQ4739_LOCUS8569</name>
</gene>